<dbReference type="PROSITE" id="PS00716">
    <property type="entry name" value="SIGMA70_2"/>
    <property type="match status" value="1"/>
</dbReference>
<evidence type="ECO:0000259" key="8">
    <source>
        <dbReference type="PROSITE" id="PS00715"/>
    </source>
</evidence>
<evidence type="ECO:0000256" key="3">
    <source>
        <dbReference type="ARBA" id="ARBA00023082"/>
    </source>
</evidence>
<dbReference type="NCBIfam" id="TIGR02980">
    <property type="entry name" value="SigBFG"/>
    <property type="match status" value="1"/>
</dbReference>
<dbReference type="OrthoDB" id="9809557at2"/>
<feature type="domain" description="RNA polymerase sigma-70" evidence="9">
    <location>
        <begin position="224"/>
        <end position="250"/>
    </location>
</feature>
<dbReference type="PANTHER" id="PTHR30603:SF17">
    <property type="entry name" value="RNA POLYMERASE SIGMA-G FACTOR"/>
    <property type="match status" value="1"/>
</dbReference>
<evidence type="ECO:0000256" key="5">
    <source>
        <dbReference type="ARBA" id="ARBA00023163"/>
    </source>
</evidence>
<dbReference type="eggNOG" id="COG1191">
    <property type="taxonomic scope" value="Bacteria"/>
</dbReference>
<dbReference type="PROSITE" id="PS00715">
    <property type="entry name" value="SIGMA70_1"/>
    <property type="match status" value="1"/>
</dbReference>
<keyword evidence="3 6" id="KW-0731">Sigma factor</keyword>
<dbReference type="InterPro" id="IPR007630">
    <property type="entry name" value="RNA_pol_sigma70_r4"/>
</dbReference>
<dbReference type="Gene3D" id="1.10.10.10">
    <property type="entry name" value="Winged helix-like DNA-binding domain superfamily/Winged helix DNA-binding domain"/>
    <property type="match status" value="2"/>
</dbReference>
<dbReference type="GO" id="GO:0006352">
    <property type="term" value="P:DNA-templated transcription initiation"/>
    <property type="evidence" value="ECO:0007669"/>
    <property type="project" value="InterPro"/>
</dbReference>
<dbReference type="CDD" id="cd06171">
    <property type="entry name" value="Sigma70_r4"/>
    <property type="match status" value="1"/>
</dbReference>
<evidence type="ECO:0000256" key="7">
    <source>
        <dbReference type="SAM" id="MobiDB-lite"/>
    </source>
</evidence>
<evidence type="ECO:0000256" key="1">
    <source>
        <dbReference type="ARBA" id="ARBA00022969"/>
    </source>
</evidence>
<keyword evidence="1" id="KW-0749">Sporulation</keyword>
<dbReference type="GO" id="GO:0003677">
    <property type="term" value="F:DNA binding"/>
    <property type="evidence" value="ECO:0007669"/>
    <property type="project" value="UniProtKB-KW"/>
</dbReference>
<dbReference type="SUPFAM" id="SSF88946">
    <property type="entry name" value="Sigma2 domain of RNA polymerase sigma factors"/>
    <property type="match status" value="1"/>
</dbReference>
<dbReference type="NCBIfam" id="TIGR02885">
    <property type="entry name" value="spore_sigF"/>
    <property type="match status" value="1"/>
</dbReference>
<dbReference type="GO" id="GO:0016987">
    <property type="term" value="F:sigma factor activity"/>
    <property type="evidence" value="ECO:0007669"/>
    <property type="project" value="UniProtKB-KW"/>
</dbReference>
<dbReference type="InterPro" id="IPR014236">
    <property type="entry name" value="RNA_pol_sigma-F"/>
</dbReference>
<dbReference type="NCBIfam" id="NF004052">
    <property type="entry name" value="PRK05572.1"/>
    <property type="match status" value="1"/>
</dbReference>
<feature type="domain" description="RNA polymerase sigma-70" evidence="8">
    <location>
        <begin position="63"/>
        <end position="76"/>
    </location>
</feature>
<dbReference type="InterPro" id="IPR013325">
    <property type="entry name" value="RNA_pol_sigma_r2"/>
</dbReference>
<evidence type="ECO:0000256" key="4">
    <source>
        <dbReference type="ARBA" id="ARBA00023125"/>
    </source>
</evidence>
<dbReference type="InterPro" id="IPR013324">
    <property type="entry name" value="RNA_pol_sigma_r3/r4-like"/>
</dbReference>
<evidence type="ECO:0000256" key="2">
    <source>
        <dbReference type="ARBA" id="ARBA00023015"/>
    </source>
</evidence>
<evidence type="ECO:0000313" key="11">
    <source>
        <dbReference type="Proteomes" id="UP000002892"/>
    </source>
</evidence>
<dbReference type="KEGG" id="dai:Desaci_3307"/>
<dbReference type="InterPro" id="IPR036388">
    <property type="entry name" value="WH-like_DNA-bd_sf"/>
</dbReference>
<dbReference type="InterPro" id="IPR050239">
    <property type="entry name" value="Sigma-70_RNA_pol_init_factors"/>
</dbReference>
<comment type="function">
    <text evidence="6">Sigma factors are initiation factors that promote the attachment of RNA polymerase to specific initiation sites and are then released.</text>
</comment>
<evidence type="ECO:0000313" key="10">
    <source>
        <dbReference type="EMBL" id="AFM42203.1"/>
    </source>
</evidence>
<accession>I4D8S9</accession>
<evidence type="ECO:0000259" key="9">
    <source>
        <dbReference type="PROSITE" id="PS00716"/>
    </source>
</evidence>
<dbReference type="Proteomes" id="UP000002892">
    <property type="component" value="Chromosome"/>
</dbReference>
<comment type="similarity">
    <text evidence="6">Belongs to the sigma-70 factor family.</text>
</comment>
<dbReference type="HOGENOM" id="CLU_014793_8_5_9"/>
<protein>
    <recommendedName>
        <fullName evidence="6">RNA polymerase sigma factor</fullName>
    </recommendedName>
</protein>
<dbReference type="InterPro" id="IPR014284">
    <property type="entry name" value="RNA_pol_sigma-70_dom"/>
</dbReference>
<dbReference type="InterPro" id="IPR014322">
    <property type="entry name" value="RNA_pol_sigma-B/F/G"/>
</dbReference>
<dbReference type="Pfam" id="PF04545">
    <property type="entry name" value="Sigma70_r4"/>
    <property type="match status" value="1"/>
</dbReference>
<keyword evidence="5 6" id="KW-0804">Transcription</keyword>
<dbReference type="InterPro" id="IPR007627">
    <property type="entry name" value="RNA_pol_sigma70_r2"/>
</dbReference>
<keyword evidence="11" id="KW-1185">Reference proteome</keyword>
<sequence length="279" mass="32085">MIQRLTDMNLPHFPLLSDEEMMENLHAAKEGDIEARERLINCNLKLIFNLVQRFAHRGYELEDLFQIGTIGLIKAIDKFDFSYGVKFSTYAVPMIIGEIRRFLRDDHPLKVPRSYKELVYKVNRARDELSSKLGREATIGEIAANIGVDRDEIVAALEAIQSPTSIYDTLYQDDSDPIYVLDQLSAEKGTEPGWFDKIALNEVLDKLPEREKRVLLMRFFEDKTQSQIAEILNLSQVQISRIERAALLKIRELSKVDERSNQRSVPDSESDTSSKNEPH</sequence>
<dbReference type="Pfam" id="PF04542">
    <property type="entry name" value="Sigma70_r2"/>
    <property type="match status" value="1"/>
</dbReference>
<dbReference type="AlphaFoldDB" id="I4D8S9"/>
<dbReference type="GO" id="GO:0030435">
    <property type="term" value="P:sporulation resulting in formation of a cellular spore"/>
    <property type="evidence" value="ECO:0007669"/>
    <property type="project" value="UniProtKB-KW"/>
</dbReference>
<feature type="region of interest" description="Disordered" evidence="7">
    <location>
        <begin position="256"/>
        <end position="279"/>
    </location>
</feature>
<dbReference type="NCBIfam" id="TIGR02937">
    <property type="entry name" value="sigma70-ECF"/>
    <property type="match status" value="1"/>
</dbReference>
<dbReference type="PRINTS" id="PR00046">
    <property type="entry name" value="SIGMA70FCT"/>
</dbReference>
<name>I4D8S9_DESAJ</name>
<dbReference type="EMBL" id="CP003639">
    <property type="protein sequence ID" value="AFM42203.1"/>
    <property type="molecule type" value="Genomic_DNA"/>
</dbReference>
<evidence type="ECO:0000256" key="6">
    <source>
        <dbReference type="RuleBase" id="RU362124"/>
    </source>
</evidence>
<dbReference type="Gene3D" id="1.20.120.1810">
    <property type="match status" value="1"/>
</dbReference>
<dbReference type="RefSeq" id="WP_014828192.1">
    <property type="nucleotide sequence ID" value="NC_018068.1"/>
</dbReference>
<dbReference type="InterPro" id="IPR000943">
    <property type="entry name" value="RNA_pol_sigma70"/>
</dbReference>
<feature type="compositionally biased region" description="Polar residues" evidence="7">
    <location>
        <begin position="262"/>
        <end position="271"/>
    </location>
</feature>
<dbReference type="SUPFAM" id="SSF88659">
    <property type="entry name" value="Sigma3 and sigma4 domains of RNA polymerase sigma factors"/>
    <property type="match status" value="2"/>
</dbReference>
<gene>
    <name evidence="10" type="ordered locus">Desaci_3307</name>
</gene>
<reference evidence="10 11" key="1">
    <citation type="journal article" date="2012" name="J. Bacteriol.">
        <title>Complete genome sequences of Desulfosporosinus orientis DSM765T, Desulfosporosinus youngiae DSM17734T, Desulfosporosinus meridiei DSM13257T, and Desulfosporosinus acidiphilus DSM22704T.</title>
        <authorList>
            <person name="Pester M."/>
            <person name="Brambilla E."/>
            <person name="Alazard D."/>
            <person name="Rattei T."/>
            <person name="Weinmaier T."/>
            <person name="Han J."/>
            <person name="Lucas S."/>
            <person name="Lapidus A."/>
            <person name="Cheng J.F."/>
            <person name="Goodwin L."/>
            <person name="Pitluck S."/>
            <person name="Peters L."/>
            <person name="Ovchinnikova G."/>
            <person name="Teshima H."/>
            <person name="Detter J.C."/>
            <person name="Han C.S."/>
            <person name="Tapia R."/>
            <person name="Land M.L."/>
            <person name="Hauser L."/>
            <person name="Kyrpides N.C."/>
            <person name="Ivanova N.N."/>
            <person name="Pagani I."/>
            <person name="Huntmann M."/>
            <person name="Wei C.L."/>
            <person name="Davenport K.W."/>
            <person name="Daligault H."/>
            <person name="Chain P.S."/>
            <person name="Chen A."/>
            <person name="Mavromatis K."/>
            <person name="Markowitz V."/>
            <person name="Szeto E."/>
            <person name="Mikhailova N."/>
            <person name="Pati A."/>
            <person name="Wagner M."/>
            <person name="Woyke T."/>
            <person name="Ollivier B."/>
            <person name="Klenk H.P."/>
            <person name="Spring S."/>
            <person name="Loy A."/>
        </authorList>
    </citation>
    <scope>NUCLEOTIDE SEQUENCE [LARGE SCALE GENOMIC DNA]</scope>
    <source>
        <strain evidence="11">DSM 22704 / JCM 16185 / SJ4</strain>
    </source>
</reference>
<organism evidence="10 11">
    <name type="scientific">Desulfosporosinus acidiphilus (strain DSM 22704 / JCM 16185 / SJ4)</name>
    <dbReference type="NCBI Taxonomy" id="646529"/>
    <lineage>
        <taxon>Bacteria</taxon>
        <taxon>Bacillati</taxon>
        <taxon>Bacillota</taxon>
        <taxon>Clostridia</taxon>
        <taxon>Eubacteriales</taxon>
        <taxon>Desulfitobacteriaceae</taxon>
        <taxon>Desulfosporosinus</taxon>
    </lineage>
</organism>
<dbReference type="InterPro" id="IPR007624">
    <property type="entry name" value="RNA_pol_sigma70_r3"/>
</dbReference>
<keyword evidence="4 6" id="KW-0238">DNA-binding</keyword>
<proteinExistence type="inferred from homology"/>
<dbReference type="PANTHER" id="PTHR30603">
    <property type="entry name" value="RNA POLYMERASE SIGMA FACTOR RPO"/>
    <property type="match status" value="1"/>
</dbReference>
<dbReference type="STRING" id="646529.Desaci_3307"/>
<dbReference type="Pfam" id="PF04539">
    <property type="entry name" value="Sigma70_r3"/>
    <property type="match status" value="1"/>
</dbReference>
<keyword evidence="2 6" id="KW-0805">Transcription regulation</keyword>